<feature type="transmembrane region" description="Helical" evidence="1">
    <location>
        <begin position="95"/>
        <end position="117"/>
    </location>
</feature>
<comment type="caution">
    <text evidence="2">The sequence shown here is derived from an EMBL/GenBank/DDBJ whole genome shotgun (WGS) entry which is preliminary data.</text>
</comment>
<organism evidence="2 3">
    <name type="scientific">Herbidospora galbida</name>
    <dbReference type="NCBI Taxonomy" id="2575442"/>
    <lineage>
        <taxon>Bacteria</taxon>
        <taxon>Bacillati</taxon>
        <taxon>Actinomycetota</taxon>
        <taxon>Actinomycetes</taxon>
        <taxon>Streptosporangiales</taxon>
        <taxon>Streptosporangiaceae</taxon>
        <taxon>Herbidospora</taxon>
    </lineage>
</organism>
<dbReference type="OrthoDB" id="3538139at2"/>
<keyword evidence="3" id="KW-1185">Reference proteome</keyword>
<protein>
    <submittedName>
        <fullName evidence="2">Uncharacterized protein</fullName>
    </submittedName>
</protein>
<evidence type="ECO:0000256" key="1">
    <source>
        <dbReference type="SAM" id="Phobius"/>
    </source>
</evidence>
<dbReference type="Proteomes" id="UP000308705">
    <property type="component" value="Unassembled WGS sequence"/>
</dbReference>
<evidence type="ECO:0000313" key="3">
    <source>
        <dbReference type="Proteomes" id="UP000308705"/>
    </source>
</evidence>
<gene>
    <name evidence="2" type="ORF">FDA94_04815</name>
</gene>
<dbReference type="AlphaFoldDB" id="A0A4U3MQP1"/>
<dbReference type="EMBL" id="SZQA01000002">
    <property type="protein sequence ID" value="TKK91074.1"/>
    <property type="molecule type" value="Genomic_DNA"/>
</dbReference>
<reference evidence="2 3" key="1">
    <citation type="submission" date="2019-04" db="EMBL/GenBank/DDBJ databases">
        <title>Herbidospora sp. NEAU-GS14.nov., a novel actinomycete isolated from soil.</title>
        <authorList>
            <person name="Han L."/>
        </authorList>
    </citation>
    <scope>NUCLEOTIDE SEQUENCE [LARGE SCALE GENOMIC DNA]</scope>
    <source>
        <strain evidence="2 3">NEAU-GS14</strain>
    </source>
</reference>
<keyword evidence="1" id="KW-0812">Transmembrane</keyword>
<sequence length="123" mass="13895">MEETRDGKVRALLYDVTTVLLLTFGGVLFVVGWLVGAYLLLASRRWRPWEKALGLLVWPLGVLWVYVVPLVLFNCETVVVDGTPFRTTCPDHAEWLTPTVMGAAFALEILVMIVLLLRPRRRG</sequence>
<keyword evidence="1" id="KW-1133">Transmembrane helix</keyword>
<feature type="transmembrane region" description="Helical" evidence="1">
    <location>
        <begin position="53"/>
        <end position="75"/>
    </location>
</feature>
<dbReference type="RefSeq" id="WP_137245772.1">
    <property type="nucleotide sequence ID" value="NZ_SZQA01000002.1"/>
</dbReference>
<feature type="transmembrane region" description="Helical" evidence="1">
    <location>
        <begin position="20"/>
        <end position="41"/>
    </location>
</feature>
<evidence type="ECO:0000313" key="2">
    <source>
        <dbReference type="EMBL" id="TKK91074.1"/>
    </source>
</evidence>
<name>A0A4U3MQP1_9ACTN</name>
<proteinExistence type="predicted"/>
<accession>A0A4U3MQP1</accession>
<keyword evidence="1" id="KW-0472">Membrane</keyword>